<dbReference type="PANTHER" id="PTHR10039">
    <property type="entry name" value="AMELOGENIN"/>
    <property type="match status" value="1"/>
</dbReference>
<dbReference type="PROSITE" id="PS50297">
    <property type="entry name" value="ANK_REP_REGION"/>
    <property type="match status" value="2"/>
</dbReference>
<dbReference type="EMBL" id="ML978253">
    <property type="protein sequence ID" value="KAF2025955.1"/>
    <property type="molecule type" value="Genomic_DNA"/>
</dbReference>
<proteinExistence type="predicted"/>
<dbReference type="PRINTS" id="PR01415">
    <property type="entry name" value="ANKYRIN"/>
</dbReference>
<keyword evidence="1" id="KW-0040">ANK repeat</keyword>
<accession>A0A9P4H2J7</accession>
<name>A0A9P4H2J7_9PLEO</name>
<dbReference type="InterPro" id="IPR036770">
    <property type="entry name" value="Ankyrin_rpt-contain_sf"/>
</dbReference>
<reference evidence="3" key="1">
    <citation type="journal article" date="2020" name="Stud. Mycol.">
        <title>101 Dothideomycetes genomes: a test case for predicting lifestyles and emergence of pathogens.</title>
        <authorList>
            <person name="Haridas S."/>
            <person name="Albert R."/>
            <person name="Binder M."/>
            <person name="Bloem J."/>
            <person name="Labutti K."/>
            <person name="Salamov A."/>
            <person name="Andreopoulos B."/>
            <person name="Baker S."/>
            <person name="Barry K."/>
            <person name="Bills G."/>
            <person name="Bluhm B."/>
            <person name="Cannon C."/>
            <person name="Castanera R."/>
            <person name="Culley D."/>
            <person name="Daum C."/>
            <person name="Ezra D."/>
            <person name="Gonzalez J."/>
            <person name="Henrissat B."/>
            <person name="Kuo A."/>
            <person name="Liang C."/>
            <person name="Lipzen A."/>
            <person name="Lutzoni F."/>
            <person name="Magnuson J."/>
            <person name="Mondo S."/>
            <person name="Nolan M."/>
            <person name="Ohm R."/>
            <person name="Pangilinan J."/>
            <person name="Park H.-J."/>
            <person name="Ramirez L."/>
            <person name="Alfaro M."/>
            <person name="Sun H."/>
            <person name="Tritt A."/>
            <person name="Yoshinaga Y."/>
            <person name="Zwiers L.-H."/>
            <person name="Turgeon B."/>
            <person name="Goodwin S."/>
            <person name="Spatafora J."/>
            <person name="Crous P."/>
            <person name="Grigoriev I."/>
        </authorList>
    </citation>
    <scope>NUCLEOTIDE SEQUENCE</scope>
    <source>
        <strain evidence="3">CBS 110217</strain>
    </source>
</reference>
<organism evidence="3 4">
    <name type="scientific">Setomelanomma holmii</name>
    <dbReference type="NCBI Taxonomy" id="210430"/>
    <lineage>
        <taxon>Eukaryota</taxon>
        <taxon>Fungi</taxon>
        <taxon>Dikarya</taxon>
        <taxon>Ascomycota</taxon>
        <taxon>Pezizomycotina</taxon>
        <taxon>Dothideomycetes</taxon>
        <taxon>Pleosporomycetidae</taxon>
        <taxon>Pleosporales</taxon>
        <taxon>Pleosporineae</taxon>
        <taxon>Phaeosphaeriaceae</taxon>
        <taxon>Setomelanomma</taxon>
    </lineage>
</organism>
<dbReference type="SMART" id="SM00248">
    <property type="entry name" value="ANK"/>
    <property type="match status" value="3"/>
</dbReference>
<dbReference type="AlphaFoldDB" id="A0A9P4H2J7"/>
<evidence type="ECO:0000313" key="3">
    <source>
        <dbReference type="EMBL" id="KAF2025955.1"/>
    </source>
</evidence>
<feature type="repeat" description="ANK" evidence="1">
    <location>
        <begin position="347"/>
        <end position="375"/>
    </location>
</feature>
<dbReference type="Proteomes" id="UP000799777">
    <property type="component" value="Unassembled WGS sequence"/>
</dbReference>
<evidence type="ECO:0000259" key="2">
    <source>
        <dbReference type="Pfam" id="PF22939"/>
    </source>
</evidence>
<dbReference type="Gene3D" id="1.25.40.20">
    <property type="entry name" value="Ankyrin repeat-containing domain"/>
    <property type="match status" value="1"/>
</dbReference>
<feature type="repeat" description="ANK" evidence="1">
    <location>
        <begin position="412"/>
        <end position="437"/>
    </location>
</feature>
<feature type="repeat" description="ANK" evidence="1">
    <location>
        <begin position="376"/>
        <end position="408"/>
    </location>
</feature>
<feature type="domain" description="GPI inositol-deacylase winged helix" evidence="2">
    <location>
        <begin position="118"/>
        <end position="195"/>
    </location>
</feature>
<gene>
    <name evidence="3" type="ORF">EK21DRAFT_21073</name>
</gene>
<comment type="caution">
    <text evidence="3">The sequence shown here is derived from an EMBL/GenBank/DDBJ whole genome shotgun (WGS) entry which is preliminary data.</text>
</comment>
<dbReference type="OrthoDB" id="4772757at2759"/>
<keyword evidence="4" id="KW-1185">Reference proteome</keyword>
<sequence>MDIAKAFGDKRIPTIQIQTKNVTADIETFARSQVEKLQAGEHGKTLYVTNDRLKEKIVRTLATKAEGMFLWVNLQLDSLCQASKAQKDQVVEAALETLPQGLPDTYLRILERIEGQSSYMRDLALNCLAWTVYARRPLSTRGLQQALAINSDCKVRQDLQTDSSQVILEACGNLLEEANDSIRPIHYTVQEFLTTAVQGLSQQNIRAQLLDIKAVQRRLSLACLAYIRLTAFGKPAQNSWNLYDQLRVDGLASYACQSFDYHISRCEEPSLDVMDQLETLLRQESACLAAILQIKMLRDGHDYWTIQKRFNRMGFLVTAGTIVYSTSIYSIPAIRQKWVDQTPPTYALHLAASAGLTSAVTRLLQAGCDTNEKDSNDSTPLYYACLHGDVDTVQVLIDNDAEVNAQGGYFGNALHAASAGGHEQVVKMLLDAGAEVN</sequence>
<dbReference type="Pfam" id="PF22939">
    <property type="entry name" value="WHD_GPIID"/>
    <property type="match status" value="1"/>
</dbReference>
<dbReference type="SUPFAM" id="SSF48403">
    <property type="entry name" value="Ankyrin repeat"/>
    <property type="match status" value="1"/>
</dbReference>
<dbReference type="InterPro" id="IPR054471">
    <property type="entry name" value="GPIID_WHD"/>
</dbReference>
<dbReference type="Pfam" id="PF12796">
    <property type="entry name" value="Ank_2"/>
    <property type="match status" value="1"/>
</dbReference>
<evidence type="ECO:0000313" key="4">
    <source>
        <dbReference type="Proteomes" id="UP000799777"/>
    </source>
</evidence>
<feature type="non-terminal residue" evidence="3">
    <location>
        <position position="437"/>
    </location>
</feature>
<dbReference type="InterPro" id="IPR002110">
    <property type="entry name" value="Ankyrin_rpt"/>
</dbReference>
<dbReference type="PROSITE" id="PS50088">
    <property type="entry name" value="ANK_REPEAT"/>
    <property type="match status" value="3"/>
</dbReference>
<protein>
    <submittedName>
        <fullName evidence="3">Ankyrin</fullName>
    </submittedName>
</protein>
<evidence type="ECO:0000256" key="1">
    <source>
        <dbReference type="PROSITE-ProRule" id="PRU00023"/>
    </source>
</evidence>